<dbReference type="Pfam" id="PF13589">
    <property type="entry name" value="HATPase_c_3"/>
    <property type="match status" value="1"/>
</dbReference>
<sequence>MSIRQLPDHLINQIAAGEVVERPSSVIKELLENAVDAGSSQIDIDIEQGGIKRIRIRDNGCGIPKEELALALSRHATSKISSLDDLEQVRSLGFRGEALPSISSVSRLSLDSQSQNDDQGWLLKMDGEKPGTPEPSSHVTGTTIDVRDLFFNVPARRKFLKTEKTEFRHIEDMVRKIALSRFDIGINLNHNQKSIMHLRKASNRFESERRLAEICGSKFVESSHYLDYEAAGLRLWGWVGLPTFSRSQADLQYFYVNNRNVRDRLITHAVRQAYRDVLYHGRHPAYVLYLELDPQLVDVNAHPTKQEVRFREGRLVHDFLFRTLHKALADLRPGDDTAPTHLPDSASGSAAPGNQQTIDNAGQQQNDPAPQNTSTNGNSGSYFSYHPDKHPQNRLQIPVRDSIAAYSKLYAPLPESSLAPATQSPEQDGDIPPLGFAIAQLHGIYVLAQNEHGLIVVDMHAAHERITYEQLKQSMHEDAIRSQPLLVPQAINISRKEADYAEQHQATFNELGFELGRMGMEKLAIRAVPSLLKNSDTEALVRDVLADLITHGESQRIQDAMNEILSTMACHGSIRANRRLTLPEMNSLLRDMERTERSGQCNHGRPTWTQMSLNQIDKLFMRGQ</sequence>
<reference evidence="9" key="1">
    <citation type="submission" date="2020-01" db="EMBL/GenBank/DDBJ databases">
        <authorList>
            <person name="Meier V. D."/>
            <person name="Meier V D."/>
        </authorList>
    </citation>
    <scope>NUCLEOTIDE SEQUENCE</scope>
    <source>
        <strain evidence="9">HLG_WM_MAG_09</strain>
    </source>
</reference>
<dbReference type="CDD" id="cd16926">
    <property type="entry name" value="HATPase_MutL-MLH-PMS-like"/>
    <property type="match status" value="1"/>
</dbReference>
<dbReference type="PANTHER" id="PTHR10073">
    <property type="entry name" value="DNA MISMATCH REPAIR PROTEIN MLH, PMS, MUTL"/>
    <property type="match status" value="1"/>
</dbReference>
<dbReference type="GO" id="GO:0005524">
    <property type="term" value="F:ATP binding"/>
    <property type="evidence" value="ECO:0007669"/>
    <property type="project" value="InterPro"/>
</dbReference>
<dbReference type="AlphaFoldDB" id="A0A6S6UI40"/>
<dbReference type="Gene3D" id="3.30.1370.100">
    <property type="entry name" value="MutL, C-terminal domain, regulatory subdomain"/>
    <property type="match status" value="1"/>
</dbReference>
<evidence type="ECO:0000256" key="5">
    <source>
        <dbReference type="HAMAP-Rule" id="MF_00149"/>
    </source>
</evidence>
<dbReference type="InterPro" id="IPR014790">
    <property type="entry name" value="MutL_C"/>
</dbReference>
<dbReference type="InterPro" id="IPR038973">
    <property type="entry name" value="MutL/Mlh/Pms-like"/>
</dbReference>
<dbReference type="GO" id="GO:0032300">
    <property type="term" value="C:mismatch repair complex"/>
    <property type="evidence" value="ECO:0007669"/>
    <property type="project" value="InterPro"/>
</dbReference>
<dbReference type="PANTHER" id="PTHR10073:SF12">
    <property type="entry name" value="DNA MISMATCH REPAIR PROTEIN MLH1"/>
    <property type="match status" value="1"/>
</dbReference>
<evidence type="ECO:0000256" key="2">
    <source>
        <dbReference type="ARBA" id="ARBA00021975"/>
    </source>
</evidence>
<dbReference type="InterPro" id="IPR014762">
    <property type="entry name" value="DNA_mismatch_repair_CS"/>
</dbReference>
<dbReference type="SUPFAM" id="SSF55874">
    <property type="entry name" value="ATPase domain of HSP90 chaperone/DNA topoisomerase II/histidine kinase"/>
    <property type="match status" value="1"/>
</dbReference>
<dbReference type="HAMAP" id="MF_00149">
    <property type="entry name" value="DNA_mis_repair"/>
    <property type="match status" value="1"/>
</dbReference>
<dbReference type="InterPro" id="IPR042120">
    <property type="entry name" value="MutL_C_dimsub"/>
</dbReference>
<organism evidence="9">
    <name type="scientific">uncultured Thiotrichaceae bacterium</name>
    <dbReference type="NCBI Taxonomy" id="298394"/>
    <lineage>
        <taxon>Bacteria</taxon>
        <taxon>Pseudomonadati</taxon>
        <taxon>Pseudomonadota</taxon>
        <taxon>Gammaproteobacteria</taxon>
        <taxon>Thiotrichales</taxon>
        <taxon>Thiotrichaceae</taxon>
        <taxon>environmental samples</taxon>
    </lineage>
</organism>
<feature type="domain" description="DNA mismatch repair protein S5" evidence="8">
    <location>
        <begin position="211"/>
        <end position="329"/>
    </location>
</feature>
<dbReference type="Gene3D" id="3.30.1540.20">
    <property type="entry name" value="MutL, C-terminal domain, dimerisation subdomain"/>
    <property type="match status" value="1"/>
</dbReference>
<dbReference type="InterPro" id="IPR020667">
    <property type="entry name" value="DNA_mismatch_repair_MutL"/>
</dbReference>
<feature type="region of interest" description="Disordered" evidence="6">
    <location>
        <begin position="332"/>
        <end position="393"/>
    </location>
</feature>
<evidence type="ECO:0000256" key="3">
    <source>
        <dbReference type="ARBA" id="ARBA00022763"/>
    </source>
</evidence>
<dbReference type="SMART" id="SM01340">
    <property type="entry name" value="DNA_mis_repair"/>
    <property type="match status" value="1"/>
</dbReference>
<dbReference type="Pfam" id="PF01119">
    <property type="entry name" value="DNA_mis_repair"/>
    <property type="match status" value="1"/>
</dbReference>
<dbReference type="NCBIfam" id="TIGR00585">
    <property type="entry name" value="mutl"/>
    <property type="match status" value="1"/>
</dbReference>
<proteinExistence type="inferred from homology"/>
<evidence type="ECO:0000259" key="7">
    <source>
        <dbReference type="SMART" id="SM00853"/>
    </source>
</evidence>
<dbReference type="FunFam" id="3.30.565.10:FF:000003">
    <property type="entry name" value="DNA mismatch repair endonuclease MutL"/>
    <property type="match status" value="1"/>
</dbReference>
<dbReference type="InterPro" id="IPR036890">
    <property type="entry name" value="HATPase_C_sf"/>
</dbReference>
<dbReference type="NCBIfam" id="NF000949">
    <property type="entry name" value="PRK00095.1-2"/>
    <property type="match status" value="1"/>
</dbReference>
<dbReference type="InterPro" id="IPR037198">
    <property type="entry name" value="MutL_C_sf"/>
</dbReference>
<dbReference type="SUPFAM" id="SSF54211">
    <property type="entry name" value="Ribosomal protein S5 domain 2-like"/>
    <property type="match status" value="1"/>
</dbReference>
<dbReference type="SUPFAM" id="SSF118116">
    <property type="entry name" value="DNA mismatch repair protein MutL"/>
    <property type="match status" value="1"/>
</dbReference>
<dbReference type="GO" id="GO:0030983">
    <property type="term" value="F:mismatched DNA binding"/>
    <property type="evidence" value="ECO:0007669"/>
    <property type="project" value="InterPro"/>
</dbReference>
<evidence type="ECO:0000313" key="9">
    <source>
        <dbReference type="EMBL" id="CAA6827910.1"/>
    </source>
</evidence>
<feature type="domain" description="MutL C-terminal dimerisation" evidence="7">
    <location>
        <begin position="437"/>
        <end position="580"/>
    </location>
</feature>
<gene>
    <name evidence="5" type="primary">mutL</name>
    <name evidence="9" type="ORF">HELGO_WM19985</name>
</gene>
<keyword evidence="3 5" id="KW-0227">DNA damage</keyword>
<dbReference type="Gene3D" id="3.30.565.10">
    <property type="entry name" value="Histidine kinase-like ATPase, C-terminal domain"/>
    <property type="match status" value="1"/>
</dbReference>
<dbReference type="InterPro" id="IPR042121">
    <property type="entry name" value="MutL_C_regsub"/>
</dbReference>
<evidence type="ECO:0000256" key="6">
    <source>
        <dbReference type="SAM" id="MobiDB-lite"/>
    </source>
</evidence>
<dbReference type="GO" id="GO:0006298">
    <property type="term" value="P:mismatch repair"/>
    <property type="evidence" value="ECO:0007669"/>
    <property type="project" value="UniProtKB-UniRule"/>
</dbReference>
<evidence type="ECO:0000259" key="8">
    <source>
        <dbReference type="SMART" id="SM01340"/>
    </source>
</evidence>
<dbReference type="GO" id="GO:0140664">
    <property type="term" value="F:ATP-dependent DNA damage sensor activity"/>
    <property type="evidence" value="ECO:0007669"/>
    <property type="project" value="InterPro"/>
</dbReference>
<dbReference type="FunFam" id="3.30.230.10:FF:000013">
    <property type="entry name" value="DNA mismatch repair endonuclease MutL"/>
    <property type="match status" value="1"/>
</dbReference>
<dbReference type="EMBL" id="CACVAT010000453">
    <property type="protein sequence ID" value="CAA6827910.1"/>
    <property type="molecule type" value="Genomic_DNA"/>
</dbReference>
<dbReference type="Pfam" id="PF08676">
    <property type="entry name" value="MutL_C"/>
    <property type="match status" value="1"/>
</dbReference>
<feature type="compositionally biased region" description="Polar residues" evidence="6">
    <location>
        <begin position="346"/>
        <end position="382"/>
    </location>
</feature>
<dbReference type="SMART" id="SM00853">
    <property type="entry name" value="MutL_C"/>
    <property type="match status" value="1"/>
</dbReference>
<dbReference type="PROSITE" id="PS00058">
    <property type="entry name" value="DNA_MISMATCH_REPAIR_1"/>
    <property type="match status" value="1"/>
</dbReference>
<accession>A0A6S6UI40</accession>
<dbReference type="CDD" id="cd03482">
    <property type="entry name" value="MutL_Trans_MutL"/>
    <property type="match status" value="1"/>
</dbReference>
<dbReference type="GO" id="GO:0016887">
    <property type="term" value="F:ATP hydrolysis activity"/>
    <property type="evidence" value="ECO:0007669"/>
    <property type="project" value="InterPro"/>
</dbReference>
<protein>
    <recommendedName>
        <fullName evidence="2 5">DNA mismatch repair protein MutL</fullName>
    </recommendedName>
</protein>
<keyword evidence="4 5" id="KW-0234">DNA repair</keyword>
<dbReference type="InterPro" id="IPR002099">
    <property type="entry name" value="MutL/Mlh/PMS"/>
</dbReference>
<dbReference type="InterPro" id="IPR014721">
    <property type="entry name" value="Ribsml_uS5_D2-typ_fold_subgr"/>
</dbReference>
<comment type="similarity">
    <text evidence="1 5">Belongs to the DNA mismatch repair MutL/HexB family.</text>
</comment>
<evidence type="ECO:0000256" key="4">
    <source>
        <dbReference type="ARBA" id="ARBA00023204"/>
    </source>
</evidence>
<dbReference type="InterPro" id="IPR013507">
    <property type="entry name" value="DNA_mismatch_S5_2-like"/>
</dbReference>
<evidence type="ECO:0000256" key="1">
    <source>
        <dbReference type="ARBA" id="ARBA00006082"/>
    </source>
</evidence>
<name>A0A6S6UI40_9GAMM</name>
<dbReference type="Gene3D" id="3.30.230.10">
    <property type="match status" value="1"/>
</dbReference>
<feature type="region of interest" description="Disordered" evidence="6">
    <location>
        <begin position="120"/>
        <end position="139"/>
    </location>
</feature>
<dbReference type="InterPro" id="IPR020568">
    <property type="entry name" value="Ribosomal_Su5_D2-typ_SF"/>
</dbReference>
<comment type="function">
    <text evidence="5">This protein is involved in the repair of mismatches in DNA. It is required for dam-dependent methyl-directed DNA mismatch repair. May act as a 'molecular matchmaker', a protein that promotes the formation of a stable complex between two or more DNA-binding proteins in an ATP-dependent manner without itself being part of a final effector complex.</text>
</comment>